<feature type="domain" description="DUF3097" evidence="1">
    <location>
        <begin position="130"/>
        <end position="296"/>
    </location>
</feature>
<dbReference type="InterPro" id="IPR053883">
    <property type="entry name" value="DUF3097_N"/>
</dbReference>
<accession>A0ABS9U0S6</accession>
<dbReference type="InterPro" id="IPR021447">
    <property type="entry name" value="DUF3097_C"/>
</dbReference>
<evidence type="ECO:0000259" key="1">
    <source>
        <dbReference type="Pfam" id="PF11296"/>
    </source>
</evidence>
<name>A0ABS9U0S6_9MICC</name>
<sequence length="297" mass="32455">MKPIQIWAAVRGGEDRVSYYDQWGPADIAAPKKTVLPDVPIELGMVLEDSQTGWVGAVTRVEKSGGMHVFSLEDRRGKTRSFELGYGFLLEGRPVRLAPPAPRQKAAAPKRTASGSVAVDGARARVARASRIWVEGKHDAELVEKVWGDDLRLEGIVVEPLHGVDDLAAAVADFQPGPERRLGILVDHLVEGSKETRIAEKALAVPGARGNVLIVGHPYVDVWQAIRPQTLGIPAWPTVRRGLDWKTGILRAFGWPHETSEDLGLGWQRLLGAVRTYADLEPALLGRVEEVIDFLTA</sequence>
<dbReference type="Proteomes" id="UP001202922">
    <property type="component" value="Unassembled WGS sequence"/>
</dbReference>
<dbReference type="RefSeq" id="WP_241053818.1">
    <property type="nucleotide sequence ID" value="NZ_JAKZBV010000001.1"/>
</dbReference>
<dbReference type="Pfam" id="PF22845">
    <property type="entry name" value="DUF3097_N"/>
    <property type="match status" value="1"/>
</dbReference>
<dbReference type="Pfam" id="PF11296">
    <property type="entry name" value="DUF3097_C"/>
    <property type="match status" value="1"/>
</dbReference>
<comment type="caution">
    <text evidence="3">The sequence shown here is derived from an EMBL/GenBank/DDBJ whole genome shotgun (WGS) entry which is preliminary data.</text>
</comment>
<reference evidence="3 4" key="1">
    <citation type="submission" date="2022-03" db="EMBL/GenBank/DDBJ databases">
        <title>Sinomonas sp. isolated from a soil.</title>
        <authorList>
            <person name="Han J."/>
            <person name="Kim D.-U."/>
        </authorList>
    </citation>
    <scope>NUCLEOTIDE SEQUENCE [LARGE SCALE GENOMIC DNA]</scope>
    <source>
        <strain evidence="3 4">5-5</strain>
    </source>
</reference>
<protein>
    <submittedName>
        <fullName evidence="3">DUF3097 domain-containing protein</fullName>
    </submittedName>
</protein>
<organism evidence="3 4">
    <name type="scientific">Sinomonas terrae</name>
    <dbReference type="NCBI Taxonomy" id="2908838"/>
    <lineage>
        <taxon>Bacteria</taxon>
        <taxon>Bacillati</taxon>
        <taxon>Actinomycetota</taxon>
        <taxon>Actinomycetes</taxon>
        <taxon>Micrococcales</taxon>
        <taxon>Micrococcaceae</taxon>
        <taxon>Sinomonas</taxon>
    </lineage>
</organism>
<keyword evidence="4" id="KW-1185">Reference proteome</keyword>
<feature type="domain" description="DUF3097" evidence="2">
    <location>
        <begin position="38"/>
        <end position="100"/>
    </location>
</feature>
<evidence type="ECO:0000259" key="2">
    <source>
        <dbReference type="Pfam" id="PF22845"/>
    </source>
</evidence>
<gene>
    <name evidence="3" type="ORF">L0M17_10040</name>
</gene>
<proteinExistence type="predicted"/>
<dbReference type="EMBL" id="JAKZBV010000001">
    <property type="protein sequence ID" value="MCH6470313.1"/>
    <property type="molecule type" value="Genomic_DNA"/>
</dbReference>
<evidence type="ECO:0000313" key="3">
    <source>
        <dbReference type="EMBL" id="MCH6470313.1"/>
    </source>
</evidence>
<evidence type="ECO:0000313" key="4">
    <source>
        <dbReference type="Proteomes" id="UP001202922"/>
    </source>
</evidence>